<proteinExistence type="predicted"/>
<evidence type="ECO:0000313" key="1">
    <source>
        <dbReference type="EMBL" id="KEY75274.1"/>
    </source>
</evidence>
<dbReference type="OrthoDB" id="5244857at2759"/>
<dbReference type="Proteomes" id="UP000028045">
    <property type="component" value="Unassembled WGS sequence"/>
</dbReference>
<keyword evidence="2" id="KW-1185">Reference proteome</keyword>
<sequence>MDQRFVNRDDSAYEFLQSATYSSACPTFRHGLIVIPKAKHFRGCSSINHDVDWAAFQVAILGTGHMFEDLSEQEDALLAEDISAWFADFGFAHPGLLISAPTSIRTPTSISIKKSEQSATTTENGEHVALFVADQV</sequence>
<dbReference type="AlphaFoldDB" id="A0A084BCJ5"/>
<dbReference type="EMBL" id="KL647379">
    <property type="protein sequence ID" value="KEY75274.1"/>
    <property type="molecule type" value="Genomic_DNA"/>
</dbReference>
<reference evidence="1 2" key="1">
    <citation type="journal article" date="2014" name="BMC Genomics">
        <title>Comparative genome sequencing reveals chemotype-specific gene clusters in the toxigenic black mold Stachybotrys.</title>
        <authorList>
            <person name="Semeiks J."/>
            <person name="Borek D."/>
            <person name="Otwinowski Z."/>
            <person name="Grishin N.V."/>
        </authorList>
    </citation>
    <scope>NUCLEOTIDE SEQUENCE [LARGE SCALE GENOMIC DNA]</scope>
    <source>
        <strain evidence="2">CBS 109288 / IBT 7711</strain>
    </source>
</reference>
<name>A0A084BCJ5_STACB</name>
<dbReference type="HOGENOM" id="CLU_1876772_0_0_1"/>
<evidence type="ECO:0000313" key="2">
    <source>
        <dbReference type="Proteomes" id="UP000028045"/>
    </source>
</evidence>
<organism evidence="1 2">
    <name type="scientific">Stachybotrys chartarum (strain CBS 109288 / IBT 7711)</name>
    <name type="common">Toxic black mold</name>
    <name type="synonym">Stilbospora chartarum</name>
    <dbReference type="NCBI Taxonomy" id="1280523"/>
    <lineage>
        <taxon>Eukaryota</taxon>
        <taxon>Fungi</taxon>
        <taxon>Dikarya</taxon>
        <taxon>Ascomycota</taxon>
        <taxon>Pezizomycotina</taxon>
        <taxon>Sordariomycetes</taxon>
        <taxon>Hypocreomycetidae</taxon>
        <taxon>Hypocreales</taxon>
        <taxon>Stachybotryaceae</taxon>
        <taxon>Stachybotrys</taxon>
    </lineage>
</organism>
<gene>
    <name evidence="1" type="ORF">S7711_08620</name>
</gene>
<accession>A0A084BCJ5</accession>
<protein>
    <submittedName>
        <fullName evidence="1">Uncharacterized protein</fullName>
    </submittedName>
</protein>